<dbReference type="PROSITE" id="PS50931">
    <property type="entry name" value="HTH_LYSR"/>
    <property type="match status" value="1"/>
</dbReference>
<comment type="similarity">
    <text evidence="1">Belongs to the LysR transcriptional regulatory family.</text>
</comment>
<dbReference type="CDD" id="cd08422">
    <property type="entry name" value="PBP2_CrgA_like"/>
    <property type="match status" value="1"/>
</dbReference>
<dbReference type="AlphaFoldDB" id="A0A084ILN4"/>
<dbReference type="STRING" id="1304275.C41B8_08535"/>
<dbReference type="SUPFAM" id="SSF46785">
    <property type="entry name" value="Winged helix' DNA-binding domain"/>
    <property type="match status" value="1"/>
</dbReference>
<dbReference type="eggNOG" id="COG0583">
    <property type="taxonomic scope" value="Bacteria"/>
</dbReference>
<dbReference type="InterPro" id="IPR058163">
    <property type="entry name" value="LysR-type_TF_proteobact-type"/>
</dbReference>
<dbReference type="Gene3D" id="3.40.190.290">
    <property type="match status" value="1"/>
</dbReference>
<dbReference type="GO" id="GO:0003700">
    <property type="term" value="F:DNA-binding transcription factor activity"/>
    <property type="evidence" value="ECO:0007669"/>
    <property type="project" value="InterPro"/>
</dbReference>
<evidence type="ECO:0000313" key="7">
    <source>
        <dbReference type="Proteomes" id="UP000028302"/>
    </source>
</evidence>
<dbReference type="GO" id="GO:0003677">
    <property type="term" value="F:DNA binding"/>
    <property type="evidence" value="ECO:0007669"/>
    <property type="project" value="UniProtKB-KW"/>
</dbReference>
<dbReference type="PANTHER" id="PTHR30537">
    <property type="entry name" value="HTH-TYPE TRANSCRIPTIONAL REGULATOR"/>
    <property type="match status" value="1"/>
</dbReference>
<dbReference type="Pfam" id="PF00126">
    <property type="entry name" value="HTH_1"/>
    <property type="match status" value="1"/>
</dbReference>
<reference evidence="6 7" key="1">
    <citation type="submission" date="2013-03" db="EMBL/GenBank/DDBJ databases">
        <title>Salinisphaera hydrothermalis C41B8 Genome Sequencing.</title>
        <authorList>
            <person name="Li C."/>
            <person name="Lai Q."/>
            <person name="Shao Z."/>
        </authorList>
    </citation>
    <scope>NUCLEOTIDE SEQUENCE [LARGE SCALE GENOMIC DNA]</scope>
    <source>
        <strain evidence="6 7">C41B8</strain>
    </source>
</reference>
<name>A0A084ILN4_SALHC</name>
<evidence type="ECO:0000313" key="6">
    <source>
        <dbReference type="EMBL" id="KEZ77618.1"/>
    </source>
</evidence>
<dbReference type="SUPFAM" id="SSF53850">
    <property type="entry name" value="Periplasmic binding protein-like II"/>
    <property type="match status" value="1"/>
</dbReference>
<evidence type="ECO:0000256" key="3">
    <source>
        <dbReference type="ARBA" id="ARBA00023125"/>
    </source>
</evidence>
<gene>
    <name evidence="6" type="ORF">C41B8_08535</name>
</gene>
<dbReference type="EMBL" id="APNK01000010">
    <property type="protein sequence ID" value="KEZ77618.1"/>
    <property type="molecule type" value="Genomic_DNA"/>
</dbReference>
<dbReference type="RefSeq" id="WP_037336658.1">
    <property type="nucleotide sequence ID" value="NZ_APNK01000010.1"/>
</dbReference>
<organism evidence="6 7">
    <name type="scientific">Salinisphaera hydrothermalis (strain C41B8)</name>
    <dbReference type="NCBI Taxonomy" id="1304275"/>
    <lineage>
        <taxon>Bacteria</taxon>
        <taxon>Pseudomonadati</taxon>
        <taxon>Pseudomonadota</taxon>
        <taxon>Gammaproteobacteria</taxon>
        <taxon>Salinisphaerales</taxon>
        <taxon>Salinisphaeraceae</taxon>
        <taxon>Salinisphaera</taxon>
    </lineage>
</organism>
<proteinExistence type="inferred from homology"/>
<protein>
    <submittedName>
        <fullName evidence="6">LysR family transcriptional regulator</fullName>
    </submittedName>
</protein>
<keyword evidence="2" id="KW-0805">Transcription regulation</keyword>
<dbReference type="InterPro" id="IPR036390">
    <property type="entry name" value="WH_DNA-bd_sf"/>
</dbReference>
<sequence length="317" mass="35957">MKRNLDLNALRTFRLVVDSGGFTAAAHRSHRAVSSVSRQIAALERGLGQTLFYRHTRAVELTEAGARYLEAIRPLLDQLDTTTETVFEQGNEPSGVLTINAPVAFGERQVVPLVHGFIRQYPKLKTELRLTDRFVDPVRSGSDITFRVGRLEDSSLIARRLGPMQYVLAAAPAYLAGRREPTHPEHLLDHDCLRYQGDYGRQRWFWRERTDTDFERLDIDGSLYSDDATSLRAAALLGQGIVLFPTWLIDRELASGELRPILTDWQWEVAPEDRAIHLLYSAARLRPPKIQAFVDHVLQTVGDPPVWDRWRPSAQPG</sequence>
<keyword evidence="3" id="KW-0238">DNA-binding</keyword>
<evidence type="ECO:0000256" key="1">
    <source>
        <dbReference type="ARBA" id="ARBA00009437"/>
    </source>
</evidence>
<dbReference type="Pfam" id="PF03466">
    <property type="entry name" value="LysR_substrate"/>
    <property type="match status" value="1"/>
</dbReference>
<comment type="caution">
    <text evidence="6">The sequence shown here is derived from an EMBL/GenBank/DDBJ whole genome shotgun (WGS) entry which is preliminary data.</text>
</comment>
<evidence type="ECO:0000259" key="5">
    <source>
        <dbReference type="PROSITE" id="PS50931"/>
    </source>
</evidence>
<dbReference type="Proteomes" id="UP000028302">
    <property type="component" value="Unassembled WGS sequence"/>
</dbReference>
<dbReference type="InterPro" id="IPR036388">
    <property type="entry name" value="WH-like_DNA-bd_sf"/>
</dbReference>
<accession>A0A084ILN4</accession>
<dbReference type="Gene3D" id="1.10.10.10">
    <property type="entry name" value="Winged helix-like DNA-binding domain superfamily/Winged helix DNA-binding domain"/>
    <property type="match status" value="1"/>
</dbReference>
<dbReference type="InterPro" id="IPR005119">
    <property type="entry name" value="LysR_subst-bd"/>
</dbReference>
<keyword evidence="7" id="KW-1185">Reference proteome</keyword>
<dbReference type="OrthoDB" id="9815676at2"/>
<evidence type="ECO:0000256" key="4">
    <source>
        <dbReference type="ARBA" id="ARBA00023163"/>
    </source>
</evidence>
<evidence type="ECO:0000256" key="2">
    <source>
        <dbReference type="ARBA" id="ARBA00023015"/>
    </source>
</evidence>
<dbReference type="FunFam" id="1.10.10.10:FF:000001">
    <property type="entry name" value="LysR family transcriptional regulator"/>
    <property type="match status" value="1"/>
</dbReference>
<dbReference type="PATRIC" id="fig|1304275.5.peg.1739"/>
<dbReference type="PANTHER" id="PTHR30537:SF5">
    <property type="entry name" value="HTH-TYPE TRANSCRIPTIONAL ACTIVATOR TTDR-RELATED"/>
    <property type="match status" value="1"/>
</dbReference>
<feature type="domain" description="HTH lysR-type" evidence="5">
    <location>
        <begin position="5"/>
        <end position="62"/>
    </location>
</feature>
<keyword evidence="4" id="KW-0804">Transcription</keyword>
<dbReference type="InterPro" id="IPR000847">
    <property type="entry name" value="LysR_HTH_N"/>
</dbReference>